<dbReference type="Proteomes" id="UP001303889">
    <property type="component" value="Unassembled WGS sequence"/>
</dbReference>
<feature type="short sequence motif" description="GXSXG" evidence="4">
    <location>
        <begin position="39"/>
        <end position="43"/>
    </location>
</feature>
<dbReference type="GO" id="GO:0046486">
    <property type="term" value="P:glycerolipid metabolic process"/>
    <property type="evidence" value="ECO:0007669"/>
    <property type="project" value="UniProtKB-ARBA"/>
</dbReference>
<dbReference type="Gene3D" id="3.40.1090.10">
    <property type="entry name" value="Cytosolic phospholipase A2 catalytic domain"/>
    <property type="match status" value="1"/>
</dbReference>
<dbReference type="SUPFAM" id="SSF52151">
    <property type="entry name" value="FabD/lysophospholipase-like"/>
    <property type="match status" value="1"/>
</dbReference>
<evidence type="ECO:0000313" key="7">
    <source>
        <dbReference type="Proteomes" id="UP001303889"/>
    </source>
</evidence>
<dbReference type="PROSITE" id="PS51635">
    <property type="entry name" value="PNPLA"/>
    <property type="match status" value="1"/>
</dbReference>
<dbReference type="AlphaFoldDB" id="A0AAN6M9X7"/>
<evidence type="ECO:0000256" key="1">
    <source>
        <dbReference type="ARBA" id="ARBA00022801"/>
    </source>
</evidence>
<dbReference type="GO" id="GO:0047499">
    <property type="term" value="F:calcium-independent phospholipase A2 activity"/>
    <property type="evidence" value="ECO:0007669"/>
    <property type="project" value="TreeGrafter"/>
</dbReference>
<evidence type="ECO:0000259" key="5">
    <source>
        <dbReference type="PROSITE" id="PS51635"/>
    </source>
</evidence>
<reference evidence="6" key="2">
    <citation type="submission" date="2023-05" db="EMBL/GenBank/DDBJ databases">
        <authorList>
            <consortium name="Lawrence Berkeley National Laboratory"/>
            <person name="Steindorff A."/>
            <person name="Hensen N."/>
            <person name="Bonometti L."/>
            <person name="Westerberg I."/>
            <person name="Brannstrom I.O."/>
            <person name="Guillou S."/>
            <person name="Cros-Aarteil S."/>
            <person name="Calhoun S."/>
            <person name="Haridas S."/>
            <person name="Kuo A."/>
            <person name="Mondo S."/>
            <person name="Pangilinan J."/>
            <person name="Riley R."/>
            <person name="Labutti K."/>
            <person name="Andreopoulos B."/>
            <person name="Lipzen A."/>
            <person name="Chen C."/>
            <person name="Yanf M."/>
            <person name="Daum C."/>
            <person name="Ng V."/>
            <person name="Clum A."/>
            <person name="Ohm R."/>
            <person name="Martin F."/>
            <person name="Silar P."/>
            <person name="Natvig D."/>
            <person name="Lalanne C."/>
            <person name="Gautier V."/>
            <person name="Ament-Velasquez S.L."/>
            <person name="Kruys A."/>
            <person name="Hutchinson M.I."/>
            <person name="Powell A.J."/>
            <person name="Barry K."/>
            <person name="Miller A.N."/>
            <person name="Grigoriev I.V."/>
            <person name="Debuchy R."/>
            <person name="Gladieux P."/>
            <person name="Thoren M.H."/>
            <person name="Johannesson H."/>
        </authorList>
    </citation>
    <scope>NUCLEOTIDE SEQUENCE</scope>
    <source>
        <strain evidence="6">CBS 103.79</strain>
    </source>
</reference>
<feature type="short sequence motif" description="DGA/G" evidence="4">
    <location>
        <begin position="190"/>
        <end position="192"/>
    </location>
</feature>
<sequence length="324" mass="35612">VDGGGVRGLSSLLILKQLMKRVNPKDPPKPCDYFDLIGGTSTGGLIAIMLGRLGMSVDDCITRYCELSERVFQRKRHAVNWLGKAIDTWKTDGKYRAESLAAEIKRVTEEVEKDKGAFLFRPDADRSCKVFVCALVKNGSTPALFRSYSNRMAVDSFGTSEAAIWEAARATSAATTFFDPMPFGRQEFVDGATGYNNPVEVVLEEARELWPDWESRIQCLVSIGTGVIEPRDFGNNLLNVGKTLASLATETEKTEDRFNKNCVRNGVGNAYFRFNVEKGLDGVGLDEHTKVGKIETAISAFLTGSRIRESVGKFVSARAPQGSE</sequence>
<feature type="active site" description="Nucleophile" evidence="4">
    <location>
        <position position="41"/>
    </location>
</feature>
<keyword evidence="1 4" id="KW-0378">Hydrolase</keyword>
<protein>
    <submittedName>
        <fullName evidence="6">Calcium-independent phospholipase A2-gamma</fullName>
    </submittedName>
</protein>
<evidence type="ECO:0000313" key="6">
    <source>
        <dbReference type="EMBL" id="KAK3896592.1"/>
    </source>
</evidence>
<gene>
    <name evidence="6" type="ORF">C8A05DRAFT_20464</name>
</gene>
<evidence type="ECO:0000256" key="3">
    <source>
        <dbReference type="ARBA" id="ARBA00023098"/>
    </source>
</evidence>
<dbReference type="InterPro" id="IPR002641">
    <property type="entry name" value="PNPLA_dom"/>
</dbReference>
<evidence type="ECO:0000256" key="4">
    <source>
        <dbReference type="PROSITE-ProRule" id="PRU01161"/>
    </source>
</evidence>
<dbReference type="InterPro" id="IPR016035">
    <property type="entry name" value="Acyl_Trfase/lysoPLipase"/>
</dbReference>
<feature type="domain" description="PNPLA" evidence="5">
    <location>
        <begin position="1"/>
        <end position="203"/>
    </location>
</feature>
<dbReference type="CDD" id="cd07216">
    <property type="entry name" value="Pat17_PNPLA8_PNPLA9_like3"/>
    <property type="match status" value="1"/>
</dbReference>
<dbReference type="Pfam" id="PF01734">
    <property type="entry name" value="Patatin"/>
    <property type="match status" value="1"/>
</dbReference>
<dbReference type="GO" id="GO:0019369">
    <property type="term" value="P:arachidonate metabolic process"/>
    <property type="evidence" value="ECO:0007669"/>
    <property type="project" value="TreeGrafter"/>
</dbReference>
<name>A0AAN6M9X7_9PEZI</name>
<accession>A0AAN6M9X7</accession>
<reference evidence="6" key="1">
    <citation type="journal article" date="2023" name="Mol. Phylogenet. Evol.">
        <title>Genome-scale phylogeny and comparative genomics of the fungal order Sordariales.</title>
        <authorList>
            <person name="Hensen N."/>
            <person name="Bonometti L."/>
            <person name="Westerberg I."/>
            <person name="Brannstrom I.O."/>
            <person name="Guillou S."/>
            <person name="Cros-Aarteil S."/>
            <person name="Calhoun S."/>
            <person name="Haridas S."/>
            <person name="Kuo A."/>
            <person name="Mondo S."/>
            <person name="Pangilinan J."/>
            <person name="Riley R."/>
            <person name="LaButti K."/>
            <person name="Andreopoulos B."/>
            <person name="Lipzen A."/>
            <person name="Chen C."/>
            <person name="Yan M."/>
            <person name="Daum C."/>
            <person name="Ng V."/>
            <person name="Clum A."/>
            <person name="Steindorff A."/>
            <person name="Ohm R.A."/>
            <person name="Martin F."/>
            <person name="Silar P."/>
            <person name="Natvig D.O."/>
            <person name="Lalanne C."/>
            <person name="Gautier V."/>
            <person name="Ament-Velasquez S.L."/>
            <person name="Kruys A."/>
            <person name="Hutchinson M.I."/>
            <person name="Powell A.J."/>
            <person name="Barry K."/>
            <person name="Miller A.N."/>
            <person name="Grigoriev I.V."/>
            <person name="Debuchy R."/>
            <person name="Gladieux P."/>
            <person name="Hiltunen Thoren M."/>
            <person name="Johannesson H."/>
        </authorList>
    </citation>
    <scope>NUCLEOTIDE SEQUENCE</scope>
    <source>
        <strain evidence="6">CBS 103.79</strain>
    </source>
</reference>
<proteinExistence type="predicted"/>
<dbReference type="EMBL" id="MU856512">
    <property type="protein sequence ID" value="KAK3896592.1"/>
    <property type="molecule type" value="Genomic_DNA"/>
</dbReference>
<evidence type="ECO:0000256" key="2">
    <source>
        <dbReference type="ARBA" id="ARBA00022963"/>
    </source>
</evidence>
<feature type="active site" description="Proton acceptor" evidence="4">
    <location>
        <position position="190"/>
    </location>
</feature>
<keyword evidence="3 4" id="KW-0443">Lipid metabolism</keyword>
<dbReference type="GO" id="GO:0016020">
    <property type="term" value="C:membrane"/>
    <property type="evidence" value="ECO:0007669"/>
    <property type="project" value="TreeGrafter"/>
</dbReference>
<dbReference type="PANTHER" id="PTHR24185:SF1">
    <property type="entry name" value="CALCIUM-INDEPENDENT PHOSPHOLIPASE A2-GAMMA"/>
    <property type="match status" value="1"/>
</dbReference>
<keyword evidence="2 4" id="KW-0442">Lipid degradation</keyword>
<feature type="non-terminal residue" evidence="6">
    <location>
        <position position="1"/>
    </location>
</feature>
<dbReference type="GO" id="GO:0016042">
    <property type="term" value="P:lipid catabolic process"/>
    <property type="evidence" value="ECO:0007669"/>
    <property type="project" value="UniProtKB-UniRule"/>
</dbReference>
<dbReference type="PANTHER" id="PTHR24185">
    <property type="entry name" value="CALCIUM-INDEPENDENT PHOSPHOLIPASE A2-GAMMA"/>
    <property type="match status" value="1"/>
</dbReference>
<keyword evidence="7" id="KW-1185">Reference proteome</keyword>
<comment type="caution">
    <text evidence="6">The sequence shown here is derived from an EMBL/GenBank/DDBJ whole genome shotgun (WGS) entry which is preliminary data.</text>
</comment>
<feature type="short sequence motif" description="GXGXXG" evidence="4">
    <location>
        <begin position="3"/>
        <end position="8"/>
    </location>
</feature>
<organism evidence="6 7">
    <name type="scientific">Staphylotrichum tortipilum</name>
    <dbReference type="NCBI Taxonomy" id="2831512"/>
    <lineage>
        <taxon>Eukaryota</taxon>
        <taxon>Fungi</taxon>
        <taxon>Dikarya</taxon>
        <taxon>Ascomycota</taxon>
        <taxon>Pezizomycotina</taxon>
        <taxon>Sordariomycetes</taxon>
        <taxon>Sordariomycetidae</taxon>
        <taxon>Sordariales</taxon>
        <taxon>Chaetomiaceae</taxon>
        <taxon>Staphylotrichum</taxon>
    </lineage>
</organism>